<evidence type="ECO:0000313" key="8">
    <source>
        <dbReference type="WBParaSite" id="TMUE_1000004418.1"/>
    </source>
</evidence>
<sequence length="202" mass="23245">MLGNTDETFCIDKEALYDVCFGTLKLATPTYTELNHLVSLTMSGMTTCLRFPGQLNADLRKLVVNMVPYPLLHFLISGFAPFTSIRSQEYRALTVADLVRQMFDAKNIMAACDPRHGRYFTVAANFREKNTYKRLPPRGLKMSATFIGNSTAVQELFKRIMEQLSAMFRRKAFLHWYTGEGMDEQEFMEAEKYLLNLVSEYQ</sequence>
<dbReference type="PRINTS" id="PR01163">
    <property type="entry name" value="BETATUBULIN"/>
</dbReference>
<dbReference type="SMART" id="SM00865">
    <property type="entry name" value="Tubulin_C"/>
    <property type="match status" value="1"/>
</dbReference>
<evidence type="ECO:0000256" key="2">
    <source>
        <dbReference type="ARBA" id="ARBA00009636"/>
    </source>
</evidence>
<evidence type="ECO:0000313" key="7">
    <source>
        <dbReference type="Proteomes" id="UP000046395"/>
    </source>
</evidence>
<keyword evidence="3" id="KW-0493">Microtubule</keyword>
<dbReference type="WBParaSite" id="TMUE_1000004418.1">
    <property type="protein sequence ID" value="TMUE_1000004418.1"/>
    <property type="gene ID" value="WBGene00291869"/>
</dbReference>
<dbReference type="GO" id="GO:0007017">
    <property type="term" value="P:microtubule-based process"/>
    <property type="evidence" value="ECO:0007669"/>
    <property type="project" value="InterPro"/>
</dbReference>
<evidence type="ECO:0000256" key="3">
    <source>
        <dbReference type="ARBA" id="ARBA00022701"/>
    </source>
</evidence>
<keyword evidence="4" id="KW-0547">Nucleotide-binding</keyword>
<name>A0A5S6QB43_TRIMR</name>
<dbReference type="GO" id="GO:0005200">
    <property type="term" value="F:structural constituent of cytoskeleton"/>
    <property type="evidence" value="ECO:0007669"/>
    <property type="project" value="InterPro"/>
</dbReference>
<protein>
    <submittedName>
        <fullName evidence="8">Tubulin_C domain-containing protein</fullName>
    </submittedName>
</protein>
<dbReference type="GO" id="GO:0003924">
    <property type="term" value="F:GTPase activity"/>
    <property type="evidence" value="ECO:0007669"/>
    <property type="project" value="InterPro"/>
</dbReference>
<evidence type="ECO:0000256" key="5">
    <source>
        <dbReference type="ARBA" id="ARBA00023134"/>
    </source>
</evidence>
<comment type="similarity">
    <text evidence="2">Belongs to the tubulin family.</text>
</comment>
<dbReference type="AlphaFoldDB" id="A0A5S6QB43"/>
<dbReference type="InterPro" id="IPR000217">
    <property type="entry name" value="Tubulin"/>
</dbReference>
<dbReference type="SUPFAM" id="SSF55307">
    <property type="entry name" value="Tubulin C-terminal domain-like"/>
    <property type="match status" value="1"/>
</dbReference>
<dbReference type="GO" id="GO:0005874">
    <property type="term" value="C:microtubule"/>
    <property type="evidence" value="ECO:0007669"/>
    <property type="project" value="UniProtKB-KW"/>
</dbReference>
<keyword evidence="7" id="KW-1185">Reference proteome</keyword>
<evidence type="ECO:0000259" key="6">
    <source>
        <dbReference type="SMART" id="SM00865"/>
    </source>
</evidence>
<keyword evidence="5" id="KW-0342">GTP-binding</keyword>
<evidence type="ECO:0000256" key="4">
    <source>
        <dbReference type="ARBA" id="ARBA00022741"/>
    </source>
</evidence>
<evidence type="ECO:0000256" key="1">
    <source>
        <dbReference type="ARBA" id="ARBA00001946"/>
    </source>
</evidence>
<dbReference type="InterPro" id="IPR023123">
    <property type="entry name" value="Tubulin_C"/>
</dbReference>
<organism evidence="7 8">
    <name type="scientific">Trichuris muris</name>
    <name type="common">Mouse whipworm</name>
    <dbReference type="NCBI Taxonomy" id="70415"/>
    <lineage>
        <taxon>Eukaryota</taxon>
        <taxon>Metazoa</taxon>
        <taxon>Ecdysozoa</taxon>
        <taxon>Nematoda</taxon>
        <taxon>Enoplea</taxon>
        <taxon>Dorylaimia</taxon>
        <taxon>Trichinellida</taxon>
        <taxon>Trichuridae</taxon>
        <taxon>Trichuris</taxon>
    </lineage>
</organism>
<dbReference type="PANTHER" id="PTHR11588">
    <property type="entry name" value="TUBULIN"/>
    <property type="match status" value="1"/>
</dbReference>
<dbReference type="STRING" id="70415.A0A5S6QB43"/>
<dbReference type="InterPro" id="IPR002453">
    <property type="entry name" value="Beta_tubulin"/>
</dbReference>
<dbReference type="Gene3D" id="1.10.287.600">
    <property type="entry name" value="Helix hairpin bin"/>
    <property type="match status" value="1"/>
</dbReference>
<dbReference type="SUPFAM" id="SSF52490">
    <property type="entry name" value="Tubulin nucleotide-binding domain-like"/>
    <property type="match status" value="1"/>
</dbReference>
<dbReference type="InterPro" id="IPR018316">
    <property type="entry name" value="Tubulin/FtsZ_2-layer-sand-dom"/>
</dbReference>
<feature type="domain" description="Tubulin/FtsZ 2-layer sandwich" evidence="6">
    <location>
        <begin position="55"/>
        <end position="162"/>
    </location>
</feature>
<dbReference type="Pfam" id="PF03953">
    <property type="entry name" value="Tubulin_C"/>
    <property type="match status" value="1"/>
</dbReference>
<dbReference type="Gene3D" id="3.40.50.1440">
    <property type="entry name" value="Tubulin/FtsZ, GTPase domain"/>
    <property type="match status" value="1"/>
</dbReference>
<dbReference type="GO" id="GO:0005525">
    <property type="term" value="F:GTP binding"/>
    <property type="evidence" value="ECO:0007669"/>
    <property type="project" value="UniProtKB-KW"/>
</dbReference>
<comment type="cofactor">
    <cofactor evidence="1">
        <name>Mg(2+)</name>
        <dbReference type="ChEBI" id="CHEBI:18420"/>
    </cofactor>
</comment>
<dbReference type="InterPro" id="IPR036525">
    <property type="entry name" value="Tubulin/FtsZ_GTPase_sf"/>
</dbReference>
<proteinExistence type="inferred from homology"/>
<dbReference type="Proteomes" id="UP000046395">
    <property type="component" value="Unassembled WGS sequence"/>
</dbReference>
<accession>A0A5S6QB43</accession>
<reference evidence="8" key="1">
    <citation type="submission" date="2019-12" db="UniProtKB">
        <authorList>
            <consortium name="WormBaseParasite"/>
        </authorList>
    </citation>
    <scope>IDENTIFICATION</scope>
</reference>
<dbReference type="InterPro" id="IPR008280">
    <property type="entry name" value="Tub_FtsZ_C"/>
</dbReference>